<organism evidence="1 2">
    <name type="scientific">Candidatus Falkowbacteria bacterium RIFOXYC2_FULL_36_12</name>
    <dbReference type="NCBI Taxonomy" id="1798002"/>
    <lineage>
        <taxon>Bacteria</taxon>
        <taxon>Candidatus Falkowiibacteriota</taxon>
    </lineage>
</organism>
<proteinExistence type="predicted"/>
<dbReference type="Proteomes" id="UP000179001">
    <property type="component" value="Unassembled WGS sequence"/>
</dbReference>
<dbReference type="SUPFAM" id="SSF48452">
    <property type="entry name" value="TPR-like"/>
    <property type="match status" value="1"/>
</dbReference>
<accession>A0A1F5SYY3</accession>
<comment type="caution">
    <text evidence="1">The sequence shown here is derived from an EMBL/GenBank/DDBJ whole genome shotgun (WGS) entry which is preliminary data.</text>
</comment>
<dbReference type="AlphaFoldDB" id="A0A1F5SYY3"/>
<dbReference type="InterPro" id="IPR011990">
    <property type="entry name" value="TPR-like_helical_dom_sf"/>
</dbReference>
<gene>
    <name evidence="1" type="ORF">A2478_05205</name>
</gene>
<evidence type="ECO:0000313" key="1">
    <source>
        <dbReference type="EMBL" id="OGF31852.1"/>
    </source>
</evidence>
<reference evidence="1 2" key="1">
    <citation type="journal article" date="2016" name="Nat. Commun.">
        <title>Thousands of microbial genomes shed light on interconnected biogeochemical processes in an aquifer system.</title>
        <authorList>
            <person name="Anantharaman K."/>
            <person name="Brown C.T."/>
            <person name="Hug L.A."/>
            <person name="Sharon I."/>
            <person name="Castelle C.J."/>
            <person name="Probst A.J."/>
            <person name="Thomas B.C."/>
            <person name="Singh A."/>
            <person name="Wilkins M.J."/>
            <person name="Karaoz U."/>
            <person name="Brodie E.L."/>
            <person name="Williams K.H."/>
            <person name="Hubbard S.S."/>
            <person name="Banfield J.F."/>
        </authorList>
    </citation>
    <scope>NUCLEOTIDE SEQUENCE [LARGE SCALE GENOMIC DNA]</scope>
</reference>
<protein>
    <submittedName>
        <fullName evidence="1">Uncharacterized protein</fullName>
    </submittedName>
</protein>
<dbReference type="EMBL" id="MFGJ01000007">
    <property type="protein sequence ID" value="OGF31852.1"/>
    <property type="molecule type" value="Genomic_DNA"/>
</dbReference>
<evidence type="ECO:0000313" key="2">
    <source>
        <dbReference type="Proteomes" id="UP000179001"/>
    </source>
</evidence>
<name>A0A1F5SYY3_9BACT</name>
<sequence>MRNLLSNESDSKKLQRAWDLDQKALFLADKDIQKKLWSEAINICKKLLKKYGNNFPDNLQIIYKIFLIYLHQKKILLAKRYIDKAWNLDKNNPITLFNYGNFYRAINKPKLAIKYYESASKKSSTKIFGEELKKYLTFINKNKKG</sequence>
<dbReference type="Gene3D" id="1.25.40.10">
    <property type="entry name" value="Tetratricopeptide repeat domain"/>
    <property type="match status" value="1"/>
</dbReference>